<sequence>MDFYSEKFTHLKTQLSGHILWLTLDNVDQSNAISLEMVDSLTRVLRHADFDPQVRVIVIKGEGSTFCAGGDVKAMQNKTGMFAGESNELRMRYIHGIQQIPKCIEELSKPLIAMVNGPAIGAGCDLAMMCDLRVGTAKSKFGETFVKLGLVPGDGGTFFLQRVIGFSKAMQMSLTGDLIAGEEAQRWGLLNYFTDESQLEVETRKLAEKIANNAPVAVQMTKKAMKMAYLNDLHTILDLSAAYQGITQRTTDHFTALQAMKDKKTPEFSGT</sequence>
<dbReference type="GO" id="GO:0016829">
    <property type="term" value="F:lyase activity"/>
    <property type="evidence" value="ECO:0007669"/>
    <property type="project" value="UniProtKB-KW"/>
</dbReference>
<dbReference type="InterPro" id="IPR018376">
    <property type="entry name" value="Enoyl-CoA_hyd/isom_CS"/>
</dbReference>
<dbReference type="CDD" id="cd06558">
    <property type="entry name" value="crotonase-like"/>
    <property type="match status" value="1"/>
</dbReference>
<organism evidence="4 5">
    <name type="scientific">Bdellovibrio bacteriovorus</name>
    <dbReference type="NCBI Taxonomy" id="959"/>
    <lineage>
        <taxon>Bacteria</taxon>
        <taxon>Pseudomonadati</taxon>
        <taxon>Bdellovibrionota</taxon>
        <taxon>Bdellovibrionia</taxon>
        <taxon>Bdellovibrionales</taxon>
        <taxon>Pseudobdellovibrionaceae</taxon>
        <taxon>Bdellovibrio</taxon>
    </lineage>
</organism>
<dbReference type="Gene3D" id="3.90.226.10">
    <property type="entry name" value="2-enoyl-CoA Hydratase, Chain A, domain 1"/>
    <property type="match status" value="1"/>
</dbReference>
<dbReference type="PANTHER" id="PTHR11941:SF173">
    <property type="entry name" value="3-HYDROXYBUTYRYL-COA DEHYDRATASE-LIKE PROTEIN, MITOCHONDRIAL"/>
    <property type="match status" value="1"/>
</dbReference>
<evidence type="ECO:0000256" key="2">
    <source>
        <dbReference type="ARBA" id="ARBA00023239"/>
    </source>
</evidence>
<accession>A0A161PRP9</accession>
<dbReference type="GO" id="GO:0006635">
    <property type="term" value="P:fatty acid beta-oxidation"/>
    <property type="evidence" value="ECO:0007669"/>
    <property type="project" value="TreeGrafter"/>
</dbReference>
<evidence type="ECO:0000313" key="5">
    <source>
        <dbReference type="Proteomes" id="UP000075799"/>
    </source>
</evidence>
<evidence type="ECO:0000256" key="1">
    <source>
        <dbReference type="ARBA" id="ARBA00005254"/>
    </source>
</evidence>
<dbReference type="PANTHER" id="PTHR11941">
    <property type="entry name" value="ENOYL-COA HYDRATASE-RELATED"/>
    <property type="match status" value="1"/>
</dbReference>
<proteinExistence type="inferred from homology"/>
<reference evidence="4 5" key="1">
    <citation type="submission" date="2016-03" db="EMBL/GenBank/DDBJ databases">
        <authorList>
            <person name="Ploux O."/>
        </authorList>
    </citation>
    <scope>NUCLEOTIDE SEQUENCE [LARGE SCALE GENOMIC DNA]</scope>
    <source>
        <strain evidence="4 5">EC13</strain>
    </source>
</reference>
<dbReference type="EMBL" id="LUKD01000001">
    <property type="protein sequence ID" value="KYG67878.1"/>
    <property type="molecule type" value="Genomic_DNA"/>
</dbReference>
<dbReference type="PROSITE" id="PS00166">
    <property type="entry name" value="ENOYL_COA_HYDRATASE"/>
    <property type="match status" value="1"/>
</dbReference>
<dbReference type="SUPFAM" id="SSF52096">
    <property type="entry name" value="ClpP/crotonase"/>
    <property type="match status" value="1"/>
</dbReference>
<dbReference type="Proteomes" id="UP000075799">
    <property type="component" value="Unassembled WGS sequence"/>
</dbReference>
<dbReference type="InterPro" id="IPR029045">
    <property type="entry name" value="ClpP/crotonase-like_dom_sf"/>
</dbReference>
<keyword evidence="2" id="KW-0456">Lyase</keyword>
<dbReference type="OrthoDB" id="5290223at2"/>
<comment type="caution">
    <text evidence="4">The sequence shown here is derived from an EMBL/GenBank/DDBJ whole genome shotgun (WGS) entry which is preliminary data.</text>
</comment>
<name>A0A161PRP9_BDEBC</name>
<evidence type="ECO:0000313" key="4">
    <source>
        <dbReference type="EMBL" id="KYG67878.1"/>
    </source>
</evidence>
<dbReference type="Gene3D" id="1.10.12.10">
    <property type="entry name" value="Lyase 2-enoyl-coa Hydratase, Chain A, domain 2"/>
    <property type="match status" value="1"/>
</dbReference>
<dbReference type="InterPro" id="IPR014748">
    <property type="entry name" value="Enoyl-CoA_hydra_C"/>
</dbReference>
<gene>
    <name evidence="4" type="ORF">AZI87_00970</name>
</gene>
<dbReference type="InterPro" id="IPR001753">
    <property type="entry name" value="Enoyl-CoA_hydra/iso"/>
</dbReference>
<comment type="similarity">
    <text evidence="1 3">Belongs to the enoyl-CoA hydratase/isomerase family.</text>
</comment>
<dbReference type="RefSeq" id="WP_063204582.1">
    <property type="nucleotide sequence ID" value="NZ_LUKD01000001.1"/>
</dbReference>
<protein>
    <submittedName>
        <fullName evidence="4">3-hxdroxyacyl-CoA dehydrogenase</fullName>
    </submittedName>
</protein>
<evidence type="ECO:0000256" key="3">
    <source>
        <dbReference type="RuleBase" id="RU003707"/>
    </source>
</evidence>
<dbReference type="Pfam" id="PF00378">
    <property type="entry name" value="ECH_1"/>
    <property type="match status" value="1"/>
</dbReference>
<dbReference type="AlphaFoldDB" id="A0A161PRP9"/>